<dbReference type="SUPFAM" id="SSF52540">
    <property type="entry name" value="P-loop containing nucleoside triphosphate hydrolases"/>
    <property type="match status" value="1"/>
</dbReference>
<organism evidence="10 11">
    <name type="scientific">Liquorilactobacillus mali KCTC 3596 = DSM 20444</name>
    <dbReference type="NCBI Taxonomy" id="1046596"/>
    <lineage>
        <taxon>Bacteria</taxon>
        <taxon>Bacillati</taxon>
        <taxon>Bacillota</taxon>
        <taxon>Bacilli</taxon>
        <taxon>Lactobacillales</taxon>
        <taxon>Lactobacillaceae</taxon>
        <taxon>Liquorilactobacillus</taxon>
    </lineage>
</organism>
<dbReference type="EMBL" id="AYYH01000040">
    <property type="protein sequence ID" value="KRN08925.1"/>
    <property type="molecule type" value="Genomic_DNA"/>
</dbReference>
<proteinExistence type="predicted"/>
<dbReference type="PANTHER" id="PTHR43394">
    <property type="entry name" value="ATP-DEPENDENT PERMEASE MDL1, MITOCHONDRIAL"/>
    <property type="match status" value="1"/>
</dbReference>
<dbReference type="GeneID" id="98317489"/>
<evidence type="ECO:0000259" key="9">
    <source>
        <dbReference type="PROSITE" id="PS50929"/>
    </source>
</evidence>
<dbReference type="Proteomes" id="UP000050898">
    <property type="component" value="Unassembled WGS sequence"/>
</dbReference>
<dbReference type="InterPro" id="IPR011527">
    <property type="entry name" value="ABC1_TM_dom"/>
</dbReference>
<keyword evidence="11" id="KW-1185">Reference proteome</keyword>
<evidence type="ECO:0000256" key="5">
    <source>
        <dbReference type="ARBA" id="ARBA00022989"/>
    </source>
</evidence>
<dbReference type="AlphaFoldDB" id="J0L6P4"/>
<feature type="transmembrane region" description="Helical" evidence="7">
    <location>
        <begin position="159"/>
        <end position="177"/>
    </location>
</feature>
<evidence type="ECO:0000256" key="6">
    <source>
        <dbReference type="ARBA" id="ARBA00023136"/>
    </source>
</evidence>
<dbReference type="CDD" id="cd07346">
    <property type="entry name" value="ABC_6TM_exporters"/>
    <property type="match status" value="1"/>
</dbReference>
<feature type="transmembrane region" description="Helical" evidence="7">
    <location>
        <begin position="281"/>
        <end position="299"/>
    </location>
</feature>
<keyword evidence="5 7" id="KW-1133">Transmembrane helix</keyword>
<evidence type="ECO:0000256" key="4">
    <source>
        <dbReference type="ARBA" id="ARBA00022840"/>
    </source>
</evidence>
<evidence type="ECO:0000256" key="1">
    <source>
        <dbReference type="ARBA" id="ARBA00004651"/>
    </source>
</evidence>
<dbReference type="PROSITE" id="PS50893">
    <property type="entry name" value="ABC_TRANSPORTER_2"/>
    <property type="match status" value="1"/>
</dbReference>
<dbReference type="Pfam" id="PF00664">
    <property type="entry name" value="ABC_membrane"/>
    <property type="match status" value="1"/>
</dbReference>
<comment type="caution">
    <text evidence="10">The sequence shown here is derived from an EMBL/GenBank/DDBJ whole genome shotgun (WGS) entry which is preliminary data.</text>
</comment>
<dbReference type="SMART" id="SM00382">
    <property type="entry name" value="AAA"/>
    <property type="match status" value="1"/>
</dbReference>
<dbReference type="InterPro" id="IPR036640">
    <property type="entry name" value="ABC1_TM_sf"/>
</dbReference>
<keyword evidence="3" id="KW-0547">Nucleotide-binding</keyword>
<dbReference type="GO" id="GO:0005886">
    <property type="term" value="C:plasma membrane"/>
    <property type="evidence" value="ECO:0007669"/>
    <property type="project" value="UniProtKB-SubCell"/>
</dbReference>
<keyword evidence="6 7" id="KW-0472">Membrane</keyword>
<dbReference type="SUPFAM" id="SSF90123">
    <property type="entry name" value="ABC transporter transmembrane region"/>
    <property type="match status" value="1"/>
</dbReference>
<feature type="transmembrane region" description="Helical" evidence="7">
    <location>
        <begin position="236"/>
        <end position="269"/>
    </location>
</feature>
<dbReference type="PANTHER" id="PTHR43394:SF1">
    <property type="entry name" value="ATP-BINDING CASSETTE SUB-FAMILY B MEMBER 10, MITOCHONDRIAL"/>
    <property type="match status" value="1"/>
</dbReference>
<evidence type="ECO:0000313" key="11">
    <source>
        <dbReference type="Proteomes" id="UP000050898"/>
    </source>
</evidence>
<dbReference type="InterPro" id="IPR039421">
    <property type="entry name" value="Type_1_exporter"/>
</dbReference>
<dbReference type="GO" id="GO:0005524">
    <property type="term" value="F:ATP binding"/>
    <property type="evidence" value="ECO:0007669"/>
    <property type="project" value="UniProtKB-KW"/>
</dbReference>
<gene>
    <name evidence="10" type="ORF">FD00_GL001633</name>
</gene>
<dbReference type="Gene3D" id="3.40.50.300">
    <property type="entry name" value="P-loop containing nucleotide triphosphate hydrolases"/>
    <property type="match status" value="1"/>
</dbReference>
<dbReference type="OrthoDB" id="2260349at2"/>
<evidence type="ECO:0000313" key="10">
    <source>
        <dbReference type="EMBL" id="KRN08925.1"/>
    </source>
</evidence>
<keyword evidence="4" id="KW-0067">ATP-binding</keyword>
<feature type="domain" description="ABC transporter" evidence="8">
    <location>
        <begin position="338"/>
        <end position="537"/>
    </location>
</feature>
<dbReference type="InterPro" id="IPR003593">
    <property type="entry name" value="AAA+_ATPase"/>
</dbReference>
<evidence type="ECO:0000256" key="3">
    <source>
        <dbReference type="ARBA" id="ARBA00022741"/>
    </source>
</evidence>
<feature type="transmembrane region" description="Helical" evidence="7">
    <location>
        <begin position="20"/>
        <end position="39"/>
    </location>
</feature>
<dbReference type="PATRIC" id="fig|1046596.6.peg.1718"/>
<feature type="transmembrane region" description="Helical" evidence="7">
    <location>
        <begin position="197"/>
        <end position="216"/>
    </location>
</feature>
<feature type="domain" description="ABC transmembrane type-1" evidence="9">
    <location>
        <begin position="23"/>
        <end position="304"/>
    </location>
</feature>
<evidence type="ECO:0000259" key="8">
    <source>
        <dbReference type="PROSITE" id="PS50893"/>
    </source>
</evidence>
<feature type="transmembrane region" description="Helical" evidence="7">
    <location>
        <begin position="136"/>
        <end position="153"/>
    </location>
</feature>
<feature type="transmembrane region" description="Helical" evidence="7">
    <location>
        <begin position="59"/>
        <end position="80"/>
    </location>
</feature>
<dbReference type="PROSITE" id="PS50929">
    <property type="entry name" value="ABC_TM1F"/>
    <property type="match status" value="1"/>
</dbReference>
<dbReference type="GO" id="GO:0015421">
    <property type="term" value="F:ABC-type oligopeptide transporter activity"/>
    <property type="evidence" value="ECO:0007669"/>
    <property type="project" value="TreeGrafter"/>
</dbReference>
<dbReference type="InterPro" id="IPR003439">
    <property type="entry name" value="ABC_transporter-like_ATP-bd"/>
</dbReference>
<keyword evidence="2 7" id="KW-0812">Transmembrane</keyword>
<reference evidence="10 11" key="1">
    <citation type="journal article" date="2015" name="Genome Announc.">
        <title>Expanding the biotechnology potential of lactobacilli through comparative genomics of 213 strains and associated genera.</title>
        <authorList>
            <person name="Sun Z."/>
            <person name="Harris H.M."/>
            <person name="McCann A."/>
            <person name="Guo C."/>
            <person name="Argimon S."/>
            <person name="Zhang W."/>
            <person name="Yang X."/>
            <person name="Jeffery I.B."/>
            <person name="Cooney J.C."/>
            <person name="Kagawa T.F."/>
            <person name="Liu W."/>
            <person name="Song Y."/>
            <person name="Salvetti E."/>
            <person name="Wrobel A."/>
            <person name="Rasinkangas P."/>
            <person name="Parkhill J."/>
            <person name="Rea M.C."/>
            <person name="O'Sullivan O."/>
            <person name="Ritari J."/>
            <person name="Douillard F.P."/>
            <person name="Paul Ross R."/>
            <person name="Yang R."/>
            <person name="Briner A.E."/>
            <person name="Felis G.E."/>
            <person name="de Vos W.M."/>
            <person name="Barrangou R."/>
            <person name="Klaenhammer T.R."/>
            <person name="Caufield P.W."/>
            <person name="Cui Y."/>
            <person name="Zhang H."/>
            <person name="O'Toole P.W."/>
        </authorList>
    </citation>
    <scope>NUCLEOTIDE SEQUENCE [LARGE SCALE GENOMIC DNA]</scope>
    <source>
        <strain evidence="10 11">DSM 20444</strain>
    </source>
</reference>
<comment type="subcellular location">
    <subcellularLocation>
        <location evidence="1">Cell membrane</location>
        <topology evidence="1">Multi-pass membrane protein</topology>
    </subcellularLocation>
</comment>
<dbReference type="RefSeq" id="WP_003688353.1">
    <property type="nucleotide sequence ID" value="NZ_AKKT01000051.1"/>
</dbReference>
<dbReference type="GO" id="GO:0016887">
    <property type="term" value="F:ATP hydrolysis activity"/>
    <property type="evidence" value="ECO:0007669"/>
    <property type="project" value="InterPro"/>
</dbReference>
<name>J0L6P4_9LACO</name>
<protein>
    <submittedName>
        <fullName evidence="10">ABC-type multidrug protein lipid transport system, ATPase component</fullName>
    </submittedName>
</protein>
<sequence>MRLWRWLCDKFFSLVKQEKLKAFFVGLLIVLVVASGLPFPLLVKAIVDAVLYVRNTSGLWEICFVFVFLIVLQLCLNFILSIVSSRWSQLIVAKLRKQIYQMKLNSKTNEMNQKNDMTQTAIISDCEVIGSNFQNLYINVISAVLGIVSYMAILMILNVYLALVVLVSIPVFVLLNLKLSKLSKKYFSEIQKAKDSILIHLVDTVRGFLFINVYQLQDQYFDSFNRKNKKLMETSVYFNTVITFINSVVGFLAVVAPFIVLLLGGLLIINGKSTLGNIIACYSYSAAIFSPVGRLIGLMPTSKQLSLSCDRVNQLLDTNKKKNLEAKYQTSLSVEKTITVLNLTIDYEGKKNVINNFDYTFYKNNSYLIEGPNASGKSTFAKALMGLIGIKSGSIKINNKCQIAYVPQDTYLFKGTVLDNLTIGIKNYSKQKLEEMLRITLLKSDLQNNNMVLTSQVDNDQHALSTGQIQKIKLIHALLVDPQILIVDEILSNIDADSLINILTYLNTWRSDRTLIIISHSHDQIDTILNPQKIVFPIK</sequence>
<dbReference type="InterPro" id="IPR027417">
    <property type="entry name" value="P-loop_NTPase"/>
</dbReference>
<dbReference type="Pfam" id="PF00005">
    <property type="entry name" value="ABC_tran"/>
    <property type="match status" value="1"/>
</dbReference>
<accession>J0L6P4</accession>
<dbReference type="Gene3D" id="1.20.1560.10">
    <property type="entry name" value="ABC transporter type 1, transmembrane domain"/>
    <property type="match status" value="1"/>
</dbReference>
<evidence type="ECO:0000256" key="2">
    <source>
        <dbReference type="ARBA" id="ARBA00022692"/>
    </source>
</evidence>
<evidence type="ECO:0000256" key="7">
    <source>
        <dbReference type="SAM" id="Phobius"/>
    </source>
</evidence>